<dbReference type="AlphaFoldDB" id="A0A6M9PPJ0"/>
<dbReference type="Proteomes" id="UP000501090">
    <property type="component" value="Chromosome"/>
</dbReference>
<protein>
    <recommendedName>
        <fullName evidence="3">Lipoprotein</fullName>
    </recommendedName>
</protein>
<keyword evidence="2" id="KW-1185">Reference proteome</keyword>
<gene>
    <name evidence="1" type="ORF">DN92_06875</name>
</gene>
<evidence type="ECO:0008006" key="3">
    <source>
        <dbReference type="Google" id="ProtNLM"/>
    </source>
</evidence>
<dbReference type="EMBL" id="CP028940">
    <property type="protein sequence ID" value="QKM60777.1"/>
    <property type="molecule type" value="Genomic_DNA"/>
</dbReference>
<name>A0A6M9PPJ0_9BURK</name>
<reference evidence="1 2" key="1">
    <citation type="submission" date="2018-04" db="EMBL/GenBank/DDBJ databases">
        <title>Polynucleobacter sp. UK-Long2-W17 genome.</title>
        <authorList>
            <person name="Hahn M.W."/>
        </authorList>
    </citation>
    <scope>NUCLEOTIDE SEQUENCE [LARGE SCALE GENOMIC DNA]</scope>
    <source>
        <strain evidence="1 2">UK-Long2-W17</strain>
    </source>
</reference>
<sequence length="100" mass="11229">MRQAHPLCVLLVPLILLTGCDRDAYTTWSCKDAKGEKSSMIIKKAQMQFQDRQYDYCGSLGPQTYFDLKCPLQTQDASNIFTPGSGKLISNTQEFQCNAL</sequence>
<accession>A0A6M9PPJ0</accession>
<evidence type="ECO:0000313" key="2">
    <source>
        <dbReference type="Proteomes" id="UP000501090"/>
    </source>
</evidence>
<organism evidence="1 2">
    <name type="scientific">Polynucleobacter arcticus</name>
    <dbReference type="NCBI Taxonomy" id="1743165"/>
    <lineage>
        <taxon>Bacteria</taxon>
        <taxon>Pseudomonadati</taxon>
        <taxon>Pseudomonadota</taxon>
        <taxon>Betaproteobacteria</taxon>
        <taxon>Burkholderiales</taxon>
        <taxon>Burkholderiaceae</taxon>
        <taxon>Polynucleobacter</taxon>
    </lineage>
</organism>
<evidence type="ECO:0000313" key="1">
    <source>
        <dbReference type="EMBL" id="QKM60777.1"/>
    </source>
</evidence>
<dbReference type="RefSeq" id="WP_173960532.1">
    <property type="nucleotide sequence ID" value="NZ_CBCSCC010000009.1"/>
</dbReference>
<dbReference type="KEGG" id="pard:DN92_06875"/>
<dbReference type="PROSITE" id="PS51257">
    <property type="entry name" value="PROKAR_LIPOPROTEIN"/>
    <property type="match status" value="1"/>
</dbReference>
<proteinExistence type="predicted"/>